<dbReference type="Proteomes" id="UP001139031">
    <property type="component" value="Unassembled WGS sequence"/>
</dbReference>
<keyword evidence="3" id="KW-1185">Reference proteome</keyword>
<gene>
    <name evidence="2" type="ORF">K7C98_31640</name>
</gene>
<dbReference type="RefSeq" id="WP_224195541.1">
    <property type="nucleotide sequence ID" value="NZ_JAIRAU010000044.1"/>
</dbReference>
<accession>A0ABS7U0J6</accession>
<evidence type="ECO:0000256" key="1">
    <source>
        <dbReference type="SAM" id="MobiDB-lite"/>
    </source>
</evidence>
<feature type="region of interest" description="Disordered" evidence="1">
    <location>
        <begin position="18"/>
        <end position="60"/>
    </location>
</feature>
<evidence type="ECO:0008006" key="4">
    <source>
        <dbReference type="Google" id="ProtNLM"/>
    </source>
</evidence>
<evidence type="ECO:0000313" key="3">
    <source>
        <dbReference type="Proteomes" id="UP001139031"/>
    </source>
</evidence>
<dbReference type="EMBL" id="JAIRAU010000044">
    <property type="protein sequence ID" value="MBZ5713806.1"/>
    <property type="molecule type" value="Genomic_DNA"/>
</dbReference>
<evidence type="ECO:0000313" key="2">
    <source>
        <dbReference type="EMBL" id="MBZ5713806.1"/>
    </source>
</evidence>
<sequence>MSGLIVAAIVAACDGAAPGAGAEAQPAAAEAKSTPAAARSDEPSRTAKDRGDATVTMDGKPWTADRCSARIKAVDGGEKLAVSCSRMVTSDGSVSGDQLTLVVEDYKGAGTYTTTGSSHFATVGVDTAAAGAAQDGDAKNEVVADSIRGARHVSLAGAQVVVGAVSDAAVDGSFAWTPEAGKEGPTLADGKFHAVRKD</sequence>
<comment type="caution">
    <text evidence="2">The sequence shown here is derived from an EMBL/GenBank/DDBJ whole genome shotgun (WGS) entry which is preliminary data.</text>
</comment>
<proteinExistence type="predicted"/>
<reference evidence="2" key="1">
    <citation type="submission" date="2021-08" db="EMBL/GenBank/DDBJ databases">
        <authorList>
            <person name="Stevens D.C."/>
        </authorList>
    </citation>
    <scope>NUCLEOTIDE SEQUENCE</scope>
    <source>
        <strain evidence="2">DSM 53165</strain>
    </source>
</reference>
<organism evidence="2 3">
    <name type="scientific">Nannocystis pusilla</name>
    <dbReference type="NCBI Taxonomy" id="889268"/>
    <lineage>
        <taxon>Bacteria</taxon>
        <taxon>Pseudomonadati</taxon>
        <taxon>Myxococcota</taxon>
        <taxon>Polyangia</taxon>
        <taxon>Nannocystales</taxon>
        <taxon>Nannocystaceae</taxon>
        <taxon>Nannocystis</taxon>
    </lineage>
</organism>
<protein>
    <recommendedName>
        <fullName evidence="4">Lipoprotein</fullName>
    </recommendedName>
</protein>
<feature type="compositionally biased region" description="Basic and acidic residues" evidence="1">
    <location>
        <begin position="39"/>
        <end position="52"/>
    </location>
</feature>
<feature type="compositionally biased region" description="Low complexity" evidence="1">
    <location>
        <begin position="18"/>
        <end position="38"/>
    </location>
</feature>
<feature type="region of interest" description="Disordered" evidence="1">
    <location>
        <begin position="176"/>
        <end position="198"/>
    </location>
</feature>
<name>A0ABS7U0J6_9BACT</name>